<protein>
    <submittedName>
        <fullName evidence="2">Uncharacterized protein</fullName>
    </submittedName>
</protein>
<comment type="caution">
    <text evidence="2">The sequence shown here is derived from an EMBL/GenBank/DDBJ whole genome shotgun (WGS) entry which is preliminary data.</text>
</comment>
<evidence type="ECO:0000313" key="2">
    <source>
        <dbReference type="EMBL" id="CDH58694.1"/>
    </source>
</evidence>
<name>A0A068S8S2_9FUNG</name>
<feature type="region of interest" description="Disordered" evidence="1">
    <location>
        <begin position="80"/>
        <end position="269"/>
    </location>
</feature>
<feature type="compositionally biased region" description="Polar residues" evidence="1">
    <location>
        <begin position="209"/>
        <end position="218"/>
    </location>
</feature>
<dbReference type="Proteomes" id="UP000027586">
    <property type="component" value="Unassembled WGS sequence"/>
</dbReference>
<dbReference type="EMBL" id="CBTN010000059">
    <property type="protein sequence ID" value="CDH58694.1"/>
    <property type="molecule type" value="Genomic_DNA"/>
</dbReference>
<dbReference type="OrthoDB" id="2287990at2759"/>
<feature type="compositionally biased region" description="Pro residues" evidence="1">
    <location>
        <begin position="251"/>
        <end position="263"/>
    </location>
</feature>
<feature type="compositionally biased region" description="Low complexity" evidence="1">
    <location>
        <begin position="186"/>
        <end position="200"/>
    </location>
</feature>
<dbReference type="AlphaFoldDB" id="A0A068S8S2"/>
<proteinExistence type="predicted"/>
<keyword evidence="3" id="KW-1185">Reference proteome</keyword>
<gene>
    <name evidence="2" type="ORF">LCOR_09545.1</name>
</gene>
<dbReference type="VEuPathDB" id="FungiDB:LCOR_09545.1"/>
<evidence type="ECO:0000256" key="1">
    <source>
        <dbReference type="SAM" id="MobiDB-lite"/>
    </source>
</evidence>
<reference evidence="2" key="1">
    <citation type="submission" date="2013-08" db="EMBL/GenBank/DDBJ databases">
        <title>Gene expansion shapes genome architecture in the human pathogen Lichtheimia corymbifera: an evolutionary genomics analysis in the ancient terrestrial Mucorales (Mucoromycotina).</title>
        <authorList>
            <person name="Schwartze V.U."/>
            <person name="Winter S."/>
            <person name="Shelest E."/>
            <person name="Marcet-Houben M."/>
            <person name="Horn F."/>
            <person name="Wehner S."/>
            <person name="Hoffmann K."/>
            <person name="Riege K."/>
            <person name="Sammeth M."/>
            <person name="Nowrousian M."/>
            <person name="Valiante V."/>
            <person name="Linde J."/>
            <person name="Jacobsen I.D."/>
            <person name="Marz M."/>
            <person name="Brakhage A.A."/>
            <person name="Gabaldon T."/>
            <person name="Bocker S."/>
            <person name="Voigt K."/>
        </authorList>
    </citation>
    <scope>NUCLEOTIDE SEQUENCE [LARGE SCALE GENOMIC DNA]</scope>
    <source>
        <strain evidence="2">FSU 9682</strain>
    </source>
</reference>
<evidence type="ECO:0000313" key="3">
    <source>
        <dbReference type="Proteomes" id="UP000027586"/>
    </source>
</evidence>
<feature type="compositionally biased region" description="Low complexity" evidence="1">
    <location>
        <begin position="115"/>
        <end position="179"/>
    </location>
</feature>
<organism evidence="2 3">
    <name type="scientific">Lichtheimia corymbifera JMRC:FSU:9682</name>
    <dbReference type="NCBI Taxonomy" id="1263082"/>
    <lineage>
        <taxon>Eukaryota</taxon>
        <taxon>Fungi</taxon>
        <taxon>Fungi incertae sedis</taxon>
        <taxon>Mucoromycota</taxon>
        <taxon>Mucoromycotina</taxon>
        <taxon>Mucoromycetes</taxon>
        <taxon>Mucorales</taxon>
        <taxon>Lichtheimiaceae</taxon>
        <taxon>Lichtheimia</taxon>
    </lineage>
</organism>
<accession>A0A068S8S2</accession>
<feature type="compositionally biased region" description="Basic residues" evidence="1">
    <location>
        <begin position="92"/>
        <end position="102"/>
    </location>
</feature>
<sequence length="362" mass="39650">MRCRQCHTVQYHEEKHQKSTTLRFTAAGGMTNALIRDVCIKLDMYCKGWSRSVNRQRDGCFHCLCGEFGCRRPDEIRHHASSCRDVPDHLRPSTRRSQRIARRNAAAPYVPRTPSPQQAQSGSSPAEATSTGSSHQQQQQAGTPPAQSSGSVSSQQQQQQQSTPTPPSSSASETSRPVSSQPPPSAETSGSSTTSSQQPQQEEEWFSSAEASGSNTTSQQQQQEEALSYDGDGELSSHGSFDTAYEGEAVPTPPLHTPPPQAPPLTEEAQAEVARIREMLVQLITSHYRRVDDLPEADVMITFDVRLEGLRTPALRSTLDVTRHGANVDTLARMIHGIVDGVPGGTLQNLRIHYYPSHCIVI</sequence>